<dbReference type="Proteomes" id="UP001597135">
    <property type="component" value="Unassembled WGS sequence"/>
</dbReference>
<sequence length="143" mass="15327">MFDDVKARLEASVPDLAGRIEGAAEFSALQRDNRLPQSTVAAFVLPLGLTGGQATYATGLFAQALTRSVGVLLFFSSTDRTGERALERLEPFVDEVIAAIAGWAPADEVGVFELARAGLVSVGKGRMAYQIDFRINDQLRIPA</sequence>
<gene>
    <name evidence="1" type="ORF">ACFQ4E_10665</name>
</gene>
<dbReference type="InterPro" id="IPR056912">
    <property type="entry name" value="Phage_JBD30_tail_term-like"/>
</dbReference>
<evidence type="ECO:0000313" key="1">
    <source>
        <dbReference type="EMBL" id="MFD1342883.1"/>
    </source>
</evidence>
<dbReference type="RefSeq" id="WP_386803342.1">
    <property type="nucleotide sequence ID" value="NZ_JBHTMU010000016.1"/>
</dbReference>
<proteinExistence type="predicted"/>
<protein>
    <submittedName>
        <fullName evidence="1">Uncharacterized protein</fullName>
    </submittedName>
</protein>
<keyword evidence="2" id="KW-1185">Reference proteome</keyword>
<name>A0ABW3ZIN9_9RHOB</name>
<comment type="caution">
    <text evidence="1">The sequence shown here is derived from an EMBL/GenBank/DDBJ whole genome shotgun (WGS) entry which is preliminary data.</text>
</comment>
<organism evidence="1 2">
    <name type="scientific">Litorisediminicola beolgyonensis</name>
    <dbReference type="NCBI Taxonomy" id="1173614"/>
    <lineage>
        <taxon>Bacteria</taxon>
        <taxon>Pseudomonadati</taxon>
        <taxon>Pseudomonadota</taxon>
        <taxon>Alphaproteobacteria</taxon>
        <taxon>Rhodobacterales</taxon>
        <taxon>Paracoccaceae</taxon>
        <taxon>Litorisediminicola</taxon>
    </lineage>
</organism>
<dbReference type="EMBL" id="JBHTMU010000016">
    <property type="protein sequence ID" value="MFD1342883.1"/>
    <property type="molecule type" value="Genomic_DNA"/>
</dbReference>
<reference evidence="2" key="1">
    <citation type="journal article" date="2019" name="Int. J. Syst. Evol. Microbiol.">
        <title>The Global Catalogue of Microorganisms (GCM) 10K type strain sequencing project: providing services to taxonomists for standard genome sequencing and annotation.</title>
        <authorList>
            <consortium name="The Broad Institute Genomics Platform"/>
            <consortium name="The Broad Institute Genome Sequencing Center for Infectious Disease"/>
            <person name="Wu L."/>
            <person name="Ma J."/>
        </authorList>
    </citation>
    <scope>NUCLEOTIDE SEQUENCE [LARGE SCALE GENOMIC DNA]</scope>
    <source>
        <strain evidence="2">CCUG 62953</strain>
    </source>
</reference>
<dbReference type="Pfam" id="PF23840">
    <property type="entry name" value="Phage_tail_terminator"/>
    <property type="match status" value="1"/>
</dbReference>
<evidence type="ECO:0000313" key="2">
    <source>
        <dbReference type="Proteomes" id="UP001597135"/>
    </source>
</evidence>
<accession>A0ABW3ZIN9</accession>